<dbReference type="Proteomes" id="UP000463337">
    <property type="component" value="Unassembled WGS sequence"/>
</dbReference>
<evidence type="ECO:0000313" key="3">
    <source>
        <dbReference type="EMBL" id="MRY59450.1"/>
    </source>
</evidence>
<feature type="chain" id="PRO_5014250305" evidence="1">
    <location>
        <begin position="21"/>
        <end position="616"/>
    </location>
</feature>
<feature type="signal peptide" evidence="1">
    <location>
        <begin position="1"/>
        <end position="20"/>
    </location>
</feature>
<dbReference type="EMBL" id="WKLT01000016">
    <property type="protein sequence ID" value="MRY59450.1"/>
    <property type="molecule type" value="Genomic_DNA"/>
</dbReference>
<dbReference type="Pfam" id="PF07722">
    <property type="entry name" value="Peptidase_C26"/>
    <property type="match status" value="1"/>
</dbReference>
<reference evidence="2 5" key="1">
    <citation type="submission" date="2015-09" db="EMBL/GenBank/DDBJ databases">
        <authorList>
            <consortium name="Pathogen Informatics"/>
        </authorList>
    </citation>
    <scope>NUCLEOTIDE SEQUENCE [LARGE SCALE GENOMIC DNA]</scope>
    <source>
        <strain evidence="2 5">2789STDY5608872</strain>
    </source>
</reference>
<dbReference type="InterPro" id="IPR032466">
    <property type="entry name" value="Metal_Hydrolase"/>
</dbReference>
<reference evidence="4" key="3">
    <citation type="journal article" date="2018" name="BMC Genomics">
        <title>Whole genome sequencing and function prediction of 133 gut anaerobes isolated from chicken caecum in pure cultures.</title>
        <authorList>
            <person name="Medvecky M."/>
            <person name="Cejkova D."/>
            <person name="Polansky O."/>
            <person name="Karasova D."/>
            <person name="Kubasova T."/>
            <person name="Cizek A."/>
            <person name="Rychlik I."/>
        </authorList>
    </citation>
    <scope>NUCLEOTIDE SEQUENCE</scope>
    <source>
        <strain evidence="4">An199</strain>
    </source>
</reference>
<dbReference type="GO" id="GO:0006508">
    <property type="term" value="P:proteolysis"/>
    <property type="evidence" value="ECO:0007669"/>
    <property type="project" value="InterPro"/>
</dbReference>
<name>A0A173SV68_PARDI</name>
<evidence type="ECO:0000313" key="7">
    <source>
        <dbReference type="Proteomes" id="UP000463337"/>
    </source>
</evidence>
<dbReference type="Gene3D" id="3.20.20.140">
    <property type="entry name" value="Metal-dependent hydrolases"/>
    <property type="match status" value="1"/>
</dbReference>
<gene>
    <name evidence="2" type="primary">puuD</name>
    <name evidence="4" type="ORF">B5F32_01160</name>
    <name evidence="2" type="ORF">ERS852429_01221</name>
    <name evidence="3" type="ORF">GKD59_16360</name>
</gene>
<organism evidence="2 5">
    <name type="scientific">Parabacteroides distasonis</name>
    <dbReference type="NCBI Taxonomy" id="823"/>
    <lineage>
        <taxon>Bacteria</taxon>
        <taxon>Pseudomonadati</taxon>
        <taxon>Bacteroidota</taxon>
        <taxon>Bacteroidia</taxon>
        <taxon>Bacteroidales</taxon>
        <taxon>Tannerellaceae</taxon>
        <taxon>Parabacteroides</taxon>
    </lineage>
</organism>
<dbReference type="GO" id="GO:0033969">
    <property type="term" value="F:gamma-glutamyl-gamma-aminobutyrate hydrolase activity"/>
    <property type="evidence" value="ECO:0007669"/>
    <property type="project" value="UniProtKB-EC"/>
</dbReference>
<dbReference type="Gene3D" id="3.40.50.880">
    <property type="match status" value="1"/>
</dbReference>
<evidence type="ECO:0000313" key="5">
    <source>
        <dbReference type="Proteomes" id="UP000095591"/>
    </source>
</evidence>
<dbReference type="PROSITE" id="PS51273">
    <property type="entry name" value="GATASE_TYPE_1"/>
    <property type="match status" value="1"/>
</dbReference>
<protein>
    <submittedName>
        <fullName evidence="3">Fused gamma-glutamyl-gamma-aminobutyrate hydrolase/peptidase</fullName>
    </submittedName>
    <submittedName>
        <fullName evidence="2">Gamma-glutamyl-gamma-aminobutyrate hydrolase PuuD</fullName>
        <ecNumber evidence="2">3.5.1.94</ecNumber>
    </submittedName>
</protein>
<dbReference type="SUPFAM" id="SSF52317">
    <property type="entry name" value="Class I glutamine amidotransferase-like"/>
    <property type="match status" value="1"/>
</dbReference>
<proteinExistence type="predicted"/>
<dbReference type="EMBL" id="CYXP01000002">
    <property type="protein sequence ID" value="CUM94313.1"/>
    <property type="molecule type" value="Genomic_DNA"/>
</dbReference>
<accession>A0A173SV68</accession>
<dbReference type="InterPro" id="IPR029062">
    <property type="entry name" value="Class_I_gatase-like"/>
</dbReference>
<reference evidence="6" key="2">
    <citation type="submission" date="2017-04" db="EMBL/GenBank/DDBJ databases">
        <title>Function of individual gut microbiota members based on whole genome sequencing of pure cultures obtained from chicken caecum.</title>
        <authorList>
            <person name="Medvecky M."/>
            <person name="Cejkova D."/>
            <person name="Polansky O."/>
            <person name="Karasova D."/>
            <person name="Kubasova T."/>
            <person name="Cizek A."/>
            <person name="Rychlik I."/>
        </authorList>
    </citation>
    <scope>NUCLEOTIDE SEQUENCE [LARGE SCALE GENOMIC DNA]</scope>
    <source>
        <strain evidence="6">An199</strain>
    </source>
</reference>
<keyword evidence="1" id="KW-0732">Signal</keyword>
<dbReference type="PROSITE" id="PS51365">
    <property type="entry name" value="RENAL_DIPEPTIDASE_2"/>
    <property type="match status" value="1"/>
</dbReference>
<dbReference type="InterPro" id="IPR008257">
    <property type="entry name" value="Pept_M19"/>
</dbReference>
<dbReference type="GO" id="GO:0070573">
    <property type="term" value="F:metallodipeptidase activity"/>
    <property type="evidence" value="ECO:0007669"/>
    <property type="project" value="InterPro"/>
</dbReference>
<dbReference type="PANTHER" id="PTHR10443:SF12">
    <property type="entry name" value="DIPEPTIDASE"/>
    <property type="match status" value="1"/>
</dbReference>
<evidence type="ECO:0000256" key="1">
    <source>
        <dbReference type="SAM" id="SignalP"/>
    </source>
</evidence>
<keyword evidence="2" id="KW-0378">Hydrolase</keyword>
<dbReference type="SUPFAM" id="SSF51556">
    <property type="entry name" value="Metallo-dependent hydrolases"/>
    <property type="match status" value="1"/>
</dbReference>
<dbReference type="AlphaFoldDB" id="A0A173SV68"/>
<dbReference type="CDD" id="cd01745">
    <property type="entry name" value="GATase1_2"/>
    <property type="match status" value="1"/>
</dbReference>
<sequence length="616" mass="67644">MKKILYTAICACSILCGAQAQTPGSEVPNLKKLYELTDSCDVNVRARFSPLIGISASISNGASRVGATYIQSIVKAGGTPVIIPAVTDGKVLRNIVSNLDGLVLIGGADVNPLWYEEEPREKLEEVDPVRDLYELKLIKMATDQNIPVLGICRGLQLLNVAFGGTLYQDIPSQRGDHSVKHRQDLPSSYGSHRVFVDANSQLATILGKDTLAVNSLHHQAIKELAPIFKATAYAPDSIIEAIDAYPNRSIMGVQWHPEALTYGGDTTMLKIFHHLIGKAETFHQAKEMHKHFLSVDTHTDTPFWFKRAGFSIADRERNRVNIPKMQEGKLDGVFLAAFIGQGKRDEASLQEAVQKVTGLIEGIRKQAELNKDLCGIAVTNQDFIRLKNEGKKAFFIGIENGYGIGKDLANIAKFKAMGVNYITLCHSYDNDICDSSTHTKKEWDGLSPFGEEVVKEMNRQGIMVDMSHASEKAFWDVIKLSKAPIICSHSSSMAMCKHDRNLTDEQLKALAQNGGVAQVCLLDRYINEDYKNASLTDAIEHIDHMVKVAGIDHVGIGSDFDGGGGIIGCESDNDFIQITVKLIEKGYTEEDIAKIWGGNLMRVLDEVQATASVKTL</sequence>
<dbReference type="RefSeq" id="WP_008772769.1">
    <property type="nucleotide sequence ID" value="NZ_AP019729.1"/>
</dbReference>
<dbReference type="PANTHER" id="PTHR10443">
    <property type="entry name" value="MICROSOMAL DIPEPTIDASE"/>
    <property type="match status" value="1"/>
</dbReference>
<evidence type="ECO:0000313" key="2">
    <source>
        <dbReference type="EMBL" id="CUM94313.1"/>
    </source>
</evidence>
<dbReference type="EMBL" id="NFJX01000001">
    <property type="protein sequence ID" value="OUP22833.1"/>
    <property type="molecule type" value="Genomic_DNA"/>
</dbReference>
<dbReference type="Proteomes" id="UP000095591">
    <property type="component" value="Unassembled WGS sequence"/>
</dbReference>
<dbReference type="Proteomes" id="UP000195950">
    <property type="component" value="Unassembled WGS sequence"/>
</dbReference>
<evidence type="ECO:0000313" key="6">
    <source>
        <dbReference type="Proteomes" id="UP000195950"/>
    </source>
</evidence>
<dbReference type="EC" id="3.5.1.94" evidence="2"/>
<reference evidence="3 7" key="4">
    <citation type="journal article" date="2019" name="Nat. Med.">
        <title>A library of human gut bacterial isolates paired with longitudinal multiomics data enables mechanistic microbiome research.</title>
        <authorList>
            <person name="Poyet M."/>
            <person name="Groussin M."/>
            <person name="Gibbons S.M."/>
            <person name="Avila-Pacheco J."/>
            <person name="Jiang X."/>
            <person name="Kearney S.M."/>
            <person name="Perrotta A.R."/>
            <person name="Berdy B."/>
            <person name="Zhao S."/>
            <person name="Lieberman T.D."/>
            <person name="Swanson P.K."/>
            <person name="Smith M."/>
            <person name="Roesemann S."/>
            <person name="Alexander J.E."/>
            <person name="Rich S.A."/>
            <person name="Livny J."/>
            <person name="Vlamakis H."/>
            <person name="Clish C."/>
            <person name="Bullock K."/>
            <person name="Deik A."/>
            <person name="Scott J."/>
            <person name="Pierce K.A."/>
            <person name="Xavier R.J."/>
            <person name="Alm E.J."/>
        </authorList>
    </citation>
    <scope>NUCLEOTIDE SEQUENCE [LARGE SCALE GENOMIC DNA]</scope>
    <source>
        <strain evidence="3 7">BIOML-A41</strain>
    </source>
</reference>
<dbReference type="CDD" id="cd01301">
    <property type="entry name" value="rDP_like"/>
    <property type="match status" value="1"/>
</dbReference>
<dbReference type="Pfam" id="PF01244">
    <property type="entry name" value="Peptidase_M19"/>
    <property type="match status" value="1"/>
</dbReference>
<dbReference type="InterPro" id="IPR011697">
    <property type="entry name" value="Peptidase_C26"/>
</dbReference>
<evidence type="ECO:0000313" key="4">
    <source>
        <dbReference type="EMBL" id="OUP22833.1"/>
    </source>
</evidence>